<evidence type="ECO:0000256" key="2">
    <source>
        <dbReference type="ARBA" id="ARBA00001966"/>
    </source>
</evidence>
<keyword evidence="10 12" id="KW-0456">Lyase</keyword>
<dbReference type="SUPFAM" id="SSF52016">
    <property type="entry name" value="LeuD/IlvD-like"/>
    <property type="match status" value="1"/>
</dbReference>
<dbReference type="GO" id="GO:0051539">
    <property type="term" value="F:4 iron, 4 sulfur cluster binding"/>
    <property type="evidence" value="ECO:0007669"/>
    <property type="project" value="UniProtKB-KW"/>
</dbReference>
<dbReference type="FunFam" id="3.20.19.10:FF:000001">
    <property type="entry name" value="Aconitate hydratase"/>
    <property type="match status" value="1"/>
</dbReference>
<evidence type="ECO:0000256" key="9">
    <source>
        <dbReference type="ARBA" id="ARBA00023014"/>
    </source>
</evidence>
<dbReference type="NCBIfam" id="TIGR01341">
    <property type="entry name" value="aconitase_1"/>
    <property type="match status" value="1"/>
</dbReference>
<evidence type="ECO:0000256" key="12">
    <source>
        <dbReference type="RuleBase" id="RU361275"/>
    </source>
</evidence>
<dbReference type="InterPro" id="IPR006249">
    <property type="entry name" value="Aconitase/IRP2"/>
</dbReference>
<dbReference type="OrthoDB" id="9764318at2"/>
<evidence type="ECO:0000259" key="14">
    <source>
        <dbReference type="Pfam" id="PF00694"/>
    </source>
</evidence>
<evidence type="ECO:0000256" key="6">
    <source>
        <dbReference type="ARBA" id="ARBA00022485"/>
    </source>
</evidence>
<dbReference type="KEGG" id="meso:BSQ44_24670"/>
<dbReference type="RefSeq" id="WP_072607659.1">
    <property type="nucleotide sequence ID" value="NZ_CP018171.1"/>
</dbReference>
<dbReference type="NCBIfam" id="NF006757">
    <property type="entry name" value="PRK09277.1"/>
    <property type="match status" value="1"/>
</dbReference>
<evidence type="ECO:0000313" key="15">
    <source>
        <dbReference type="EMBL" id="APH74204.1"/>
    </source>
</evidence>
<dbReference type="Pfam" id="PF00694">
    <property type="entry name" value="Aconitase_C"/>
    <property type="match status" value="1"/>
</dbReference>
<reference evidence="16" key="1">
    <citation type="submission" date="2016-11" db="EMBL/GenBank/DDBJ databases">
        <title>Mesorhizobium oceanicum sp. nov., isolated from deep seawater in South China Sea.</title>
        <authorList>
            <person name="Fu G.-Y."/>
        </authorList>
    </citation>
    <scope>NUCLEOTIDE SEQUENCE [LARGE SCALE GENOMIC DNA]</scope>
    <source>
        <strain evidence="16">B7</strain>
    </source>
</reference>
<evidence type="ECO:0000256" key="8">
    <source>
        <dbReference type="ARBA" id="ARBA00023004"/>
    </source>
</evidence>
<evidence type="ECO:0000256" key="5">
    <source>
        <dbReference type="ARBA" id="ARBA00007185"/>
    </source>
</evidence>
<dbReference type="GO" id="GO:0003994">
    <property type="term" value="F:aconitate hydratase activity"/>
    <property type="evidence" value="ECO:0007669"/>
    <property type="project" value="UniProtKB-EC"/>
</dbReference>
<dbReference type="EC" id="4.2.1.3" evidence="12"/>
<dbReference type="Gene3D" id="3.20.19.10">
    <property type="entry name" value="Aconitase, domain 4"/>
    <property type="match status" value="1"/>
</dbReference>
<dbReference type="PROSITE" id="PS01244">
    <property type="entry name" value="ACONITASE_2"/>
    <property type="match status" value="1"/>
</dbReference>
<dbReference type="EMBL" id="CP018171">
    <property type="protein sequence ID" value="APH74204.1"/>
    <property type="molecule type" value="Genomic_DNA"/>
</dbReference>
<dbReference type="GO" id="GO:0047456">
    <property type="term" value="F:2-methylisocitrate dehydratase activity"/>
    <property type="evidence" value="ECO:0007669"/>
    <property type="project" value="UniProtKB-EC"/>
</dbReference>
<protein>
    <recommendedName>
        <fullName evidence="12">Aconitate hydratase</fullName>
        <shortName evidence="12">Aconitase</shortName>
        <ecNumber evidence="12">4.2.1.3</ecNumber>
    </recommendedName>
</protein>
<dbReference type="InterPro" id="IPR044137">
    <property type="entry name" value="AcnA_IRP_Swivel"/>
</dbReference>
<evidence type="ECO:0000259" key="13">
    <source>
        <dbReference type="Pfam" id="PF00330"/>
    </source>
</evidence>
<sequence>MTNPFDAIARREIDLPGLGATDHYSLAALKEAGVGDHTRLPVVLRVVLESLVRHCDGRRITEDQVRALANWQPVAERTEEIPFTVGRVALNCAAGIPLLGDLTAMRSSMDRLGLPVEGVQPAVPVDMALDHTLTVDFYGFPDAKLRNMELDIQRNHERYQFVKWAVQAYEGIRLFPPGAGILHQLNLEFLAPGLLVKDGVCMPDTMVATDSHTCMISGLGTVGWGVGGIEAQGAILGQPVCFLMPDVVGIEVSGELGEGVTATDLVLHVTEMLRKAKVVGQFLEFHGQGVSTLSIPDRATIANMAPEYGATIGYFPMDEQTIGYLRQTGRTEHMVQAAERYYRAQGLFGAPKEGEVAYTRLLRLDLADVQPSVAGPRRPQDRIGLSEVKSVFEDTLVKPQGEGGYARPAPQPRNGGFRDGDVVIAAVTSCTNTSNPSVMLAAGLVAKKAVEAGLTTKPWVKTSLTPGSLVVSRYLEETGLQDPLDELGFAVAGYSCATCVGASGPLDAALEEEIRSSDGVACAVLSGNRNFEARIHRMVKASFLASPPLVVAFALAGTVDIDMTRDPIGTGADGHAVYLKDIWPSREELAGAMAQAADPGFYRETYSGDFTARNPYWADIPNETGRLFPWDDRSTYIKEPPFLDDAMRRDVLTDIKGARALAILGNSVTTDHISPIGSIGRDSVAGGYLSEHDVQAKDFNNFGSRRMNHEVMVRGAFSNVRLRNLMVPGKEGSVTRHQPSGEEMSIYDASLRYRAEGVPLIVLAGEEYGTGSARDWAAKGTRLLDVRAVVASSFERIHRSNLIGMGVLPCQFPTGMTAESLGFDGSEMFSLIGVEGDVRPRQSLTLVVRKADGVVREIPLVLRVDTQVEIDYLRAGGMMPFILGNLVRNTEGSSVAVGGVQ</sequence>
<dbReference type="InterPro" id="IPR018136">
    <property type="entry name" value="Aconitase_4Fe-4S_BS"/>
</dbReference>
<feature type="domain" description="Aconitase/3-isopropylmalate dehydratase large subunit alpha/beta/alpha" evidence="13">
    <location>
        <begin position="76"/>
        <end position="557"/>
    </location>
</feature>
<keyword evidence="7" id="KW-0479">Metal-binding</keyword>
<organism evidence="15 16">
    <name type="scientific">Aquibium oceanicum</name>
    <dbReference type="NCBI Taxonomy" id="1670800"/>
    <lineage>
        <taxon>Bacteria</taxon>
        <taxon>Pseudomonadati</taxon>
        <taxon>Pseudomonadota</taxon>
        <taxon>Alphaproteobacteria</taxon>
        <taxon>Hyphomicrobiales</taxon>
        <taxon>Phyllobacteriaceae</taxon>
        <taxon>Aquibium</taxon>
    </lineage>
</organism>
<evidence type="ECO:0000256" key="3">
    <source>
        <dbReference type="ARBA" id="ARBA00004717"/>
    </source>
</evidence>
<dbReference type="Proteomes" id="UP000182840">
    <property type="component" value="Chromosome"/>
</dbReference>
<evidence type="ECO:0000256" key="4">
    <source>
        <dbReference type="ARBA" id="ARBA00005026"/>
    </source>
</evidence>
<proteinExistence type="inferred from homology"/>
<dbReference type="STRING" id="1670800.BSQ44_24670"/>
<comment type="function">
    <text evidence="12">Catalyzes the isomerization of citrate to isocitrate via cis-aconitate.</text>
</comment>
<name>A0A1L3SXY3_9HYPH</name>
<evidence type="ECO:0000256" key="1">
    <source>
        <dbReference type="ARBA" id="ARBA00000118"/>
    </source>
</evidence>
<dbReference type="CDD" id="cd01580">
    <property type="entry name" value="AcnA_IRP_Swivel"/>
    <property type="match status" value="1"/>
</dbReference>
<evidence type="ECO:0000256" key="7">
    <source>
        <dbReference type="ARBA" id="ARBA00022723"/>
    </source>
</evidence>
<dbReference type="InterPro" id="IPR015928">
    <property type="entry name" value="Aconitase/3IPM_dehydase_swvl"/>
</dbReference>
<evidence type="ECO:0000256" key="10">
    <source>
        <dbReference type="ARBA" id="ARBA00023239"/>
    </source>
</evidence>
<dbReference type="PANTHER" id="PTHR11670">
    <property type="entry name" value="ACONITASE/IRON-RESPONSIVE ELEMENT FAMILY MEMBER"/>
    <property type="match status" value="1"/>
</dbReference>
<dbReference type="Pfam" id="PF00330">
    <property type="entry name" value="Aconitase"/>
    <property type="match status" value="1"/>
</dbReference>
<comment type="catalytic activity">
    <reaction evidence="11 12">
        <text>citrate = D-threo-isocitrate</text>
        <dbReference type="Rhea" id="RHEA:10336"/>
        <dbReference type="ChEBI" id="CHEBI:15562"/>
        <dbReference type="ChEBI" id="CHEBI:16947"/>
        <dbReference type="EC" id="4.2.1.3"/>
    </reaction>
</comment>
<evidence type="ECO:0000256" key="11">
    <source>
        <dbReference type="ARBA" id="ARBA00023501"/>
    </source>
</evidence>
<comment type="pathway">
    <text evidence="4">Organic acid metabolism; propanoate degradation.</text>
</comment>
<dbReference type="NCBIfam" id="NF009520">
    <property type="entry name" value="PRK12881.1"/>
    <property type="match status" value="1"/>
</dbReference>
<dbReference type="InterPro" id="IPR000573">
    <property type="entry name" value="AconitaseA/IPMdHydase_ssu_swvl"/>
</dbReference>
<comment type="cofactor">
    <cofactor evidence="2">
        <name>[4Fe-4S] cluster</name>
        <dbReference type="ChEBI" id="CHEBI:49883"/>
    </cofactor>
</comment>
<feature type="domain" description="Aconitase A/isopropylmalate dehydratase small subunit swivel" evidence="14">
    <location>
        <begin position="688"/>
        <end position="813"/>
    </location>
</feature>
<keyword evidence="9 12" id="KW-0411">Iron-sulfur</keyword>
<dbReference type="SUPFAM" id="SSF53732">
    <property type="entry name" value="Aconitase iron-sulfur domain"/>
    <property type="match status" value="1"/>
</dbReference>
<dbReference type="AlphaFoldDB" id="A0A1L3SXY3"/>
<comment type="pathway">
    <text evidence="3">Carbohydrate metabolism; tricarboxylic acid cycle; isocitrate from oxaloacetate: step 2/2.</text>
</comment>
<keyword evidence="16" id="KW-1185">Reference proteome</keyword>
<keyword evidence="8 12" id="KW-0408">Iron</keyword>
<dbReference type="InterPro" id="IPR036008">
    <property type="entry name" value="Aconitase_4Fe-4S_dom"/>
</dbReference>
<comment type="similarity">
    <text evidence="5 12">Belongs to the aconitase/IPM isomerase family.</text>
</comment>
<dbReference type="GO" id="GO:0046872">
    <property type="term" value="F:metal ion binding"/>
    <property type="evidence" value="ECO:0007669"/>
    <property type="project" value="UniProtKB-KW"/>
</dbReference>
<dbReference type="InterPro" id="IPR001030">
    <property type="entry name" value="Acoase/IPM_deHydtase_lsu_aba"/>
</dbReference>
<accession>A0A1L3SXY3</accession>
<dbReference type="PROSITE" id="PS00450">
    <property type="entry name" value="ACONITASE_1"/>
    <property type="match status" value="1"/>
</dbReference>
<dbReference type="UniPathway" id="UPA00223">
    <property type="reaction ID" value="UER00718"/>
</dbReference>
<evidence type="ECO:0000313" key="16">
    <source>
        <dbReference type="Proteomes" id="UP000182840"/>
    </source>
</evidence>
<dbReference type="InterPro" id="IPR015931">
    <property type="entry name" value="Acnase/IPM_dHydase_lsu_aba_1/3"/>
</dbReference>
<dbReference type="Gene3D" id="6.10.190.10">
    <property type="match status" value="1"/>
</dbReference>
<dbReference type="GO" id="GO:0006099">
    <property type="term" value="P:tricarboxylic acid cycle"/>
    <property type="evidence" value="ECO:0007669"/>
    <property type="project" value="UniProtKB-UniPathway"/>
</dbReference>
<comment type="catalytic activity">
    <reaction evidence="1">
        <text>(2S,3R)-3-hydroxybutane-1,2,3-tricarboxylate = 2-methyl-cis-aconitate + H2O</text>
        <dbReference type="Rhea" id="RHEA:17941"/>
        <dbReference type="ChEBI" id="CHEBI:15377"/>
        <dbReference type="ChEBI" id="CHEBI:57429"/>
        <dbReference type="ChEBI" id="CHEBI:57872"/>
        <dbReference type="EC" id="4.2.1.99"/>
    </reaction>
</comment>
<gene>
    <name evidence="15" type="ORF">BSQ44_24670</name>
</gene>
<dbReference type="PRINTS" id="PR00415">
    <property type="entry name" value="ACONITASE"/>
</dbReference>
<dbReference type="Gene3D" id="3.30.499.10">
    <property type="entry name" value="Aconitase, domain 3"/>
    <property type="match status" value="2"/>
</dbReference>
<keyword evidence="6 12" id="KW-0004">4Fe-4S</keyword>